<dbReference type="EMBL" id="BMRP01000015">
    <property type="protein sequence ID" value="GGU73577.1"/>
    <property type="molecule type" value="Genomic_DNA"/>
</dbReference>
<dbReference type="PANTHER" id="PTHR46825:SF9">
    <property type="entry name" value="BETA-LACTAMASE-RELATED DOMAIN-CONTAINING PROTEIN"/>
    <property type="match status" value="1"/>
</dbReference>
<gene>
    <name evidence="3" type="ORF">GCM10010211_44440</name>
</gene>
<evidence type="ECO:0000256" key="1">
    <source>
        <dbReference type="SAM" id="MobiDB-lite"/>
    </source>
</evidence>
<name>A0ABQ2VA76_9ACTN</name>
<organism evidence="3 4">
    <name type="scientific">Streptomyces albospinus</name>
    <dbReference type="NCBI Taxonomy" id="285515"/>
    <lineage>
        <taxon>Bacteria</taxon>
        <taxon>Bacillati</taxon>
        <taxon>Actinomycetota</taxon>
        <taxon>Actinomycetes</taxon>
        <taxon>Kitasatosporales</taxon>
        <taxon>Streptomycetaceae</taxon>
        <taxon>Streptomyces</taxon>
    </lineage>
</organism>
<dbReference type="Proteomes" id="UP000654471">
    <property type="component" value="Unassembled WGS sequence"/>
</dbReference>
<dbReference type="InterPro" id="IPR001466">
    <property type="entry name" value="Beta-lactam-related"/>
</dbReference>
<dbReference type="SUPFAM" id="SSF56601">
    <property type="entry name" value="beta-lactamase/transpeptidase-like"/>
    <property type="match status" value="1"/>
</dbReference>
<proteinExistence type="predicted"/>
<accession>A0ABQ2VA76</accession>
<feature type="domain" description="Beta-lactamase-related" evidence="2">
    <location>
        <begin position="64"/>
        <end position="356"/>
    </location>
</feature>
<protein>
    <recommendedName>
        <fullName evidence="2">Beta-lactamase-related domain-containing protein</fullName>
    </recommendedName>
</protein>
<sequence length="506" mass="52976">MAWGPEAVPFAGRSATVSDSPQDRGAEPDRLRGGPASRHGGARGTALPRTGRVGMLDGLGRYCAEVLTEHGCPSVSVAVAERGEVVLAEAYGLADVAAGRPATPGTVYALGSITKPITATAVCAAADDGLLDLDASVPVDRRHPSPTVRQLLRHRGGLGAHYDWDYGDGRRRIDADRYTVLHRPPGTGFEYANLGYRLLGQVLEQATGQELGAYVRERVFAPLGLTACHLGETYPGPAPRAVRYTVDGRPYPDYGCSHPGATLGWATAAELAVFSQSYDRLLKPETAAAVRDALPVNRHVGYGLGWCVSYGDGPVVQSHSGGGGGVAAMAVAVPAQRLSVAVLTNCTGKGARDAVVRYVLDALVPGYTGEWISPVVDDPVRPLDLPEGIWAGGIRTPEGTLPVELRVAEGGEMVLRVAGERAAGPADASEAWDLRAEVPLQLPTADARVSSPVLGVRLRLDEGLLTGVAYAYKNGDAEGLLGNFLSHPCTLRPADATEALTGRPPN</sequence>
<feature type="region of interest" description="Disordered" evidence="1">
    <location>
        <begin position="1"/>
        <end position="50"/>
    </location>
</feature>
<keyword evidence="4" id="KW-1185">Reference proteome</keyword>
<feature type="compositionally biased region" description="Basic and acidic residues" evidence="1">
    <location>
        <begin position="21"/>
        <end position="32"/>
    </location>
</feature>
<evidence type="ECO:0000313" key="4">
    <source>
        <dbReference type="Proteomes" id="UP000654471"/>
    </source>
</evidence>
<evidence type="ECO:0000313" key="3">
    <source>
        <dbReference type="EMBL" id="GGU73577.1"/>
    </source>
</evidence>
<comment type="caution">
    <text evidence="3">The sequence shown here is derived from an EMBL/GenBank/DDBJ whole genome shotgun (WGS) entry which is preliminary data.</text>
</comment>
<dbReference type="Pfam" id="PF00144">
    <property type="entry name" value="Beta-lactamase"/>
    <property type="match status" value="1"/>
</dbReference>
<dbReference type="InterPro" id="IPR050491">
    <property type="entry name" value="AmpC-like"/>
</dbReference>
<dbReference type="Gene3D" id="3.40.710.10">
    <property type="entry name" value="DD-peptidase/beta-lactamase superfamily"/>
    <property type="match status" value="1"/>
</dbReference>
<dbReference type="InterPro" id="IPR012338">
    <property type="entry name" value="Beta-lactam/transpept-like"/>
</dbReference>
<reference evidence="4" key="1">
    <citation type="journal article" date="2019" name="Int. J. Syst. Evol. Microbiol.">
        <title>The Global Catalogue of Microorganisms (GCM) 10K type strain sequencing project: providing services to taxonomists for standard genome sequencing and annotation.</title>
        <authorList>
            <consortium name="The Broad Institute Genomics Platform"/>
            <consortium name="The Broad Institute Genome Sequencing Center for Infectious Disease"/>
            <person name="Wu L."/>
            <person name="Ma J."/>
        </authorList>
    </citation>
    <scope>NUCLEOTIDE SEQUENCE [LARGE SCALE GENOMIC DNA]</scope>
    <source>
        <strain evidence="4">JCM 3399</strain>
    </source>
</reference>
<evidence type="ECO:0000259" key="2">
    <source>
        <dbReference type="Pfam" id="PF00144"/>
    </source>
</evidence>
<dbReference type="PANTHER" id="PTHR46825">
    <property type="entry name" value="D-ALANYL-D-ALANINE-CARBOXYPEPTIDASE/ENDOPEPTIDASE AMPH"/>
    <property type="match status" value="1"/>
</dbReference>